<dbReference type="SUPFAM" id="SSF53850">
    <property type="entry name" value="Periplasmic binding protein-like II"/>
    <property type="match status" value="1"/>
</dbReference>
<reference evidence="2" key="2">
    <citation type="journal article" date="2021" name="PeerJ">
        <title>Extensive microbial diversity within the chicken gut microbiome revealed by metagenomics and culture.</title>
        <authorList>
            <person name="Gilroy R."/>
            <person name="Ravi A."/>
            <person name="Getino M."/>
            <person name="Pursley I."/>
            <person name="Horton D.L."/>
            <person name="Alikhan N.F."/>
            <person name="Baker D."/>
            <person name="Gharbi K."/>
            <person name="Hall N."/>
            <person name="Watson M."/>
            <person name="Adriaenssens E.M."/>
            <person name="Foster-Nyarko E."/>
            <person name="Jarju S."/>
            <person name="Secka A."/>
            <person name="Antonio M."/>
            <person name="Oren A."/>
            <person name="Chaudhuri R.R."/>
            <person name="La Ragione R."/>
            <person name="Hildebrand F."/>
            <person name="Pallen M.J."/>
        </authorList>
    </citation>
    <scope>NUCLEOTIDE SEQUENCE</scope>
    <source>
        <strain evidence="2">1370</strain>
    </source>
</reference>
<feature type="signal peptide" evidence="1">
    <location>
        <begin position="1"/>
        <end position="28"/>
    </location>
</feature>
<comment type="caution">
    <text evidence="2">The sequence shown here is derived from an EMBL/GenBank/DDBJ whole genome shotgun (WGS) entry which is preliminary data.</text>
</comment>
<protein>
    <submittedName>
        <fullName evidence="2">Uncharacterized protein</fullName>
    </submittedName>
</protein>
<dbReference type="EMBL" id="DVOL01000027">
    <property type="protein sequence ID" value="HIV10456.1"/>
    <property type="molecule type" value="Genomic_DNA"/>
</dbReference>
<feature type="chain" id="PRO_5038429454" evidence="1">
    <location>
        <begin position="29"/>
        <end position="330"/>
    </location>
</feature>
<dbReference type="AlphaFoldDB" id="A0A9D1NPI3"/>
<dbReference type="PROSITE" id="PS51257">
    <property type="entry name" value="PROKAR_LIPOPROTEIN"/>
    <property type="match status" value="1"/>
</dbReference>
<proteinExistence type="predicted"/>
<gene>
    <name evidence="2" type="ORF">IAD28_02020</name>
</gene>
<accession>A0A9D1NPI3</accession>
<dbReference type="Gene3D" id="3.40.190.10">
    <property type="entry name" value="Periplasmic binding protein-like II"/>
    <property type="match status" value="1"/>
</dbReference>
<sequence length="330" mass="37359">MHKKLLAAVTALMVIISLCSCSSSNAPAGDDSFAKNDLIAGNKADSSDADSEHDPEALVIAYYGLASPYIEQIAEYLRESEGMRIEIVHYKDDAYALNTKLMSEDKSIDIFLTITLDIHNYVRGGYYEDLSAYPSLRERIEGNNYTKSVAAYEGDYFGVPCESRYMDNTIFMYNSPLFINYIKDNVDVLSGEFRDKDGSKLSEVFAKMYEKGGDEVELPLAEVDYKYTFEDYVILSPYSEHKKEAVRFLEEVFDYMNKTSELSNEWQLYSYPAPDEDVSGMYITWKAHVPSVIMPLLEAKQELMNTDGSEKAIKALAKEAAKEVLMRMEG</sequence>
<keyword evidence="1" id="KW-0732">Signal</keyword>
<evidence type="ECO:0000256" key="1">
    <source>
        <dbReference type="SAM" id="SignalP"/>
    </source>
</evidence>
<name>A0A9D1NPI3_9FIRM</name>
<reference evidence="2" key="1">
    <citation type="submission" date="2020-10" db="EMBL/GenBank/DDBJ databases">
        <authorList>
            <person name="Gilroy R."/>
        </authorList>
    </citation>
    <scope>NUCLEOTIDE SEQUENCE</scope>
    <source>
        <strain evidence="2">1370</strain>
    </source>
</reference>
<dbReference type="Proteomes" id="UP000823960">
    <property type="component" value="Unassembled WGS sequence"/>
</dbReference>
<evidence type="ECO:0000313" key="3">
    <source>
        <dbReference type="Proteomes" id="UP000823960"/>
    </source>
</evidence>
<organism evidence="2 3">
    <name type="scientific">Candidatus Faeciplasma avium</name>
    <dbReference type="NCBI Taxonomy" id="2840798"/>
    <lineage>
        <taxon>Bacteria</taxon>
        <taxon>Bacillati</taxon>
        <taxon>Bacillota</taxon>
        <taxon>Clostridia</taxon>
        <taxon>Eubacteriales</taxon>
        <taxon>Oscillospiraceae</taxon>
        <taxon>Oscillospiraceae incertae sedis</taxon>
        <taxon>Candidatus Faeciplasma</taxon>
    </lineage>
</organism>
<evidence type="ECO:0000313" key="2">
    <source>
        <dbReference type="EMBL" id="HIV10456.1"/>
    </source>
</evidence>